<comment type="caution">
    <text evidence="2">The sequence shown here is derived from an EMBL/GenBank/DDBJ whole genome shotgun (WGS) entry which is preliminary data.</text>
</comment>
<evidence type="ECO:0000313" key="3">
    <source>
        <dbReference type="Proteomes" id="UP000023152"/>
    </source>
</evidence>
<dbReference type="Proteomes" id="UP000023152">
    <property type="component" value="Unassembled WGS sequence"/>
</dbReference>
<keyword evidence="3" id="KW-1185">Reference proteome</keyword>
<evidence type="ECO:0000313" key="2">
    <source>
        <dbReference type="EMBL" id="ETO21579.1"/>
    </source>
</evidence>
<organism evidence="2 3">
    <name type="scientific">Reticulomyxa filosa</name>
    <dbReference type="NCBI Taxonomy" id="46433"/>
    <lineage>
        <taxon>Eukaryota</taxon>
        <taxon>Sar</taxon>
        <taxon>Rhizaria</taxon>
        <taxon>Retaria</taxon>
        <taxon>Foraminifera</taxon>
        <taxon>Monothalamids</taxon>
        <taxon>Reticulomyxidae</taxon>
        <taxon>Reticulomyxa</taxon>
    </lineage>
</organism>
<protein>
    <submittedName>
        <fullName evidence="2">Uncharacterized protein</fullName>
    </submittedName>
</protein>
<proteinExistence type="predicted"/>
<feature type="compositionally biased region" description="Polar residues" evidence="1">
    <location>
        <begin position="1"/>
        <end position="22"/>
    </location>
</feature>
<dbReference type="EMBL" id="ASPP01011485">
    <property type="protein sequence ID" value="ETO21579.1"/>
    <property type="molecule type" value="Genomic_DNA"/>
</dbReference>
<dbReference type="AlphaFoldDB" id="X6N750"/>
<evidence type="ECO:0000256" key="1">
    <source>
        <dbReference type="SAM" id="MobiDB-lite"/>
    </source>
</evidence>
<accession>X6N750</accession>
<gene>
    <name evidence="2" type="ORF">RFI_15623</name>
</gene>
<feature type="region of interest" description="Disordered" evidence="1">
    <location>
        <begin position="1"/>
        <end position="23"/>
    </location>
</feature>
<reference evidence="2 3" key="1">
    <citation type="journal article" date="2013" name="Curr. Biol.">
        <title>The Genome of the Foraminiferan Reticulomyxa filosa.</title>
        <authorList>
            <person name="Glockner G."/>
            <person name="Hulsmann N."/>
            <person name="Schleicher M."/>
            <person name="Noegel A.A."/>
            <person name="Eichinger L."/>
            <person name="Gallinger C."/>
            <person name="Pawlowski J."/>
            <person name="Sierra R."/>
            <person name="Euteneuer U."/>
            <person name="Pillet L."/>
            <person name="Moustafa A."/>
            <person name="Platzer M."/>
            <person name="Groth M."/>
            <person name="Szafranski K."/>
            <person name="Schliwa M."/>
        </authorList>
    </citation>
    <scope>NUCLEOTIDE SEQUENCE [LARGE SCALE GENOMIC DNA]</scope>
</reference>
<sequence>MIPSGTTSGGQSSNDGTGSNPSAHFPLASFSNITNSGVHSHVVGQSFAAVTSGNRVNSDNVHKNTSNVKSMRNAGTNANTTALGNGMNNIPTHMNNGNININNSNSNNNNNNNNNNWNNRVKYLNTEEMKKLNEWYPLHERIKVRQLSVPEGCNEKDMTLFEQIPGGIREGLISCFYRKHCFAIFHELKRFIASG</sequence>
<feature type="region of interest" description="Disordered" evidence="1">
    <location>
        <begin position="54"/>
        <end position="75"/>
    </location>
</feature>
<name>X6N750_RETFI</name>